<feature type="chain" id="PRO_5041988893" evidence="2">
    <location>
        <begin position="21"/>
        <end position="631"/>
    </location>
</feature>
<dbReference type="PANTHER" id="PTHR21679:SF6">
    <property type="entry name" value="DOMAIN OF UNKNOWN FUNCTION DB DOMAIN-CONTAINING PROTEIN"/>
    <property type="match status" value="1"/>
</dbReference>
<feature type="compositionally biased region" description="Polar residues" evidence="1">
    <location>
        <begin position="74"/>
        <end position="83"/>
    </location>
</feature>
<evidence type="ECO:0000256" key="1">
    <source>
        <dbReference type="SAM" id="MobiDB-lite"/>
    </source>
</evidence>
<feature type="domain" description="Domain of unknown function DB" evidence="3">
    <location>
        <begin position="523"/>
        <end position="625"/>
    </location>
</feature>
<reference evidence="4" key="1">
    <citation type="submission" date="2022-01" db="EMBL/GenBank/DDBJ databases">
        <title>Genome Sequence Resource for Two Populations of Ditylenchus destructor, the Migratory Endoparasitic Phytonematode.</title>
        <authorList>
            <person name="Zhang H."/>
            <person name="Lin R."/>
            <person name="Xie B."/>
        </authorList>
    </citation>
    <scope>NUCLEOTIDE SEQUENCE</scope>
    <source>
        <strain evidence="4">BazhouSP</strain>
    </source>
</reference>
<feature type="compositionally biased region" description="Pro residues" evidence="1">
    <location>
        <begin position="387"/>
        <end position="396"/>
    </location>
</feature>
<dbReference type="InterPro" id="IPR002602">
    <property type="entry name" value="DB"/>
</dbReference>
<keyword evidence="2" id="KW-0732">Signal</keyword>
<gene>
    <name evidence="4" type="ORF">DdX_13257</name>
</gene>
<feature type="compositionally biased region" description="Low complexity" evidence="1">
    <location>
        <begin position="127"/>
        <end position="143"/>
    </location>
</feature>
<comment type="caution">
    <text evidence="4">The sequence shown here is derived from an EMBL/GenBank/DDBJ whole genome shotgun (WGS) entry which is preliminary data.</text>
</comment>
<feature type="compositionally biased region" description="Low complexity" evidence="1">
    <location>
        <begin position="231"/>
        <end position="277"/>
    </location>
</feature>
<feature type="compositionally biased region" description="Low complexity" evidence="1">
    <location>
        <begin position="154"/>
        <end position="202"/>
    </location>
</feature>
<dbReference type="AlphaFoldDB" id="A0AAD4MWU7"/>
<feature type="compositionally biased region" description="Pro residues" evidence="1">
    <location>
        <begin position="441"/>
        <end position="454"/>
    </location>
</feature>
<dbReference type="Pfam" id="PF01682">
    <property type="entry name" value="DB"/>
    <property type="match status" value="1"/>
</dbReference>
<dbReference type="EMBL" id="JAKKPZ010000051">
    <property type="protein sequence ID" value="KAI1706029.1"/>
    <property type="molecule type" value="Genomic_DNA"/>
</dbReference>
<protein>
    <submittedName>
        <fullName evidence="4">DB module domain-containing protein</fullName>
    </submittedName>
</protein>
<feature type="compositionally biased region" description="Polar residues" evidence="1">
    <location>
        <begin position="144"/>
        <end position="153"/>
    </location>
</feature>
<dbReference type="Proteomes" id="UP001201812">
    <property type="component" value="Unassembled WGS sequence"/>
</dbReference>
<feature type="signal peptide" evidence="2">
    <location>
        <begin position="1"/>
        <end position="20"/>
    </location>
</feature>
<feature type="region of interest" description="Disordered" evidence="1">
    <location>
        <begin position="366"/>
        <end position="408"/>
    </location>
</feature>
<feature type="region of interest" description="Disordered" evidence="1">
    <location>
        <begin position="231"/>
        <end position="297"/>
    </location>
</feature>
<evidence type="ECO:0000313" key="4">
    <source>
        <dbReference type="EMBL" id="KAI1706029.1"/>
    </source>
</evidence>
<feature type="region of interest" description="Disordered" evidence="1">
    <location>
        <begin position="434"/>
        <end position="472"/>
    </location>
</feature>
<evidence type="ECO:0000313" key="5">
    <source>
        <dbReference type="Proteomes" id="UP001201812"/>
    </source>
</evidence>
<name>A0AAD4MWU7_9BILA</name>
<organism evidence="4 5">
    <name type="scientific">Ditylenchus destructor</name>
    <dbReference type="NCBI Taxonomy" id="166010"/>
    <lineage>
        <taxon>Eukaryota</taxon>
        <taxon>Metazoa</taxon>
        <taxon>Ecdysozoa</taxon>
        <taxon>Nematoda</taxon>
        <taxon>Chromadorea</taxon>
        <taxon>Rhabditida</taxon>
        <taxon>Tylenchina</taxon>
        <taxon>Tylenchomorpha</taxon>
        <taxon>Sphaerularioidea</taxon>
        <taxon>Anguinidae</taxon>
        <taxon>Anguininae</taxon>
        <taxon>Ditylenchus</taxon>
    </lineage>
</organism>
<feature type="region of interest" description="Disordered" evidence="1">
    <location>
        <begin position="65"/>
        <end position="207"/>
    </location>
</feature>
<sequence length="631" mass="67455">MYKPALYILGSLLAVTLVAADLPSCYRARCTHCNVVFIAQMCPNTCASCYGGDPERIPSGPRIRAGSAHHKPTLVNNGASIANNPHRIHGQATASGNNVGAQIQGSLPSEGLSQSQPGRIPQAHSLPDAPAPAQGQYQAPLQQISSNTGDSTGAAQQPQAQHIQTPQQIQTPQHIQTPQLPQYTQQQVPSQQPFQQQGTQPTSYAQSSNLNTATYNQQPAASFNQFQPQPQQLNYFGQPQTQPQQQAGFFGQPQPQPGQFGAAQQQPAFGQQSGFGASSLPQTPGAQPSGTPFANPFQPFLQQTYQAQQPQPQLFQPFTLAPLATPAPLPAPAAVTPAPFQFQPQQSLAAQPQGQQALYPLQQPQQYNGQGFAQPQGQSAQGAFTLSPPPAQPAPLQPQASGQGQQNTQYSFAPNQQTQNDLSSIDAQRPRQIYNNGQSLQPPPSSPVAPPKQEPAPATNIDPTPVNVNKYASSYTDNKGIGNYGSIAKPADGSEKYSGQCPKQPNWEPCISKDIANERFRNCCARLGEGCAALCSYDQTLTTIQLAVLTGRCPIGKVGDMMVCASGYEDASTCCQAHNVFEPGYEHCRPYCNPAAGLPGANDGMSSLADKYRCLGKLSQIQRCFYVTQRP</sequence>
<feature type="compositionally biased region" description="Polar residues" evidence="1">
    <location>
        <begin position="92"/>
        <end position="117"/>
    </location>
</feature>
<accession>A0AAD4MWU7</accession>
<proteinExistence type="predicted"/>
<feature type="compositionally biased region" description="Low complexity" evidence="1">
    <location>
        <begin position="397"/>
        <end position="406"/>
    </location>
</feature>
<keyword evidence="5" id="KW-1185">Reference proteome</keyword>
<dbReference type="PANTHER" id="PTHR21679">
    <property type="entry name" value="DOMAIN OF UNKNOWN FUNCTION DB DOMAIN-CONTAINING PROTEIN-RELATED"/>
    <property type="match status" value="1"/>
</dbReference>
<feature type="compositionally biased region" description="Polar residues" evidence="1">
    <location>
        <begin position="367"/>
        <end position="384"/>
    </location>
</feature>
<evidence type="ECO:0000256" key="2">
    <source>
        <dbReference type="SAM" id="SignalP"/>
    </source>
</evidence>
<feature type="compositionally biased region" description="Polar residues" evidence="1">
    <location>
        <begin position="279"/>
        <end position="292"/>
    </location>
</feature>
<evidence type="ECO:0000259" key="3">
    <source>
        <dbReference type="Pfam" id="PF01682"/>
    </source>
</evidence>